<feature type="binding site" evidence="7">
    <location>
        <position position="154"/>
    </location>
    <ligand>
        <name>Zn(2+)</name>
        <dbReference type="ChEBI" id="CHEBI:29105"/>
    </ligand>
</feature>
<dbReference type="GO" id="GO:0005524">
    <property type="term" value="F:ATP binding"/>
    <property type="evidence" value="ECO:0007669"/>
    <property type="project" value="UniProtKB-KW"/>
</dbReference>
<dbReference type="InterPro" id="IPR049940">
    <property type="entry name" value="GluQ/Sye"/>
</dbReference>
<evidence type="ECO:0000256" key="8">
    <source>
        <dbReference type="RuleBase" id="RU363037"/>
    </source>
</evidence>
<dbReference type="Gene3D" id="3.40.50.620">
    <property type="entry name" value="HUPs"/>
    <property type="match status" value="1"/>
</dbReference>
<keyword evidence="6 7" id="KW-0030">Aminoacyl-tRNA synthetase</keyword>
<protein>
    <recommendedName>
        <fullName evidence="7">Glutamyl-Q tRNA(Asp) synthetase</fullName>
        <shortName evidence="7">Glu-Q-RSs</shortName>
        <ecNumber evidence="7">6.1.1.-</ecNumber>
    </recommendedName>
</protein>
<dbReference type="GO" id="GO:0005829">
    <property type="term" value="C:cytosol"/>
    <property type="evidence" value="ECO:0007669"/>
    <property type="project" value="TreeGrafter"/>
</dbReference>
<dbReference type="PRINTS" id="PR00987">
    <property type="entry name" value="TRNASYNTHGLU"/>
</dbReference>
<dbReference type="HAMAP" id="MF_01428">
    <property type="entry name" value="Glu_Q_tRNA_synth"/>
    <property type="match status" value="1"/>
</dbReference>
<comment type="function">
    <text evidence="7">Catalyzes the tRNA-independent activation of glutamate in presence of ATP and the subsequent transfer of glutamate onto a tRNA(Asp). Glutamate is transferred on the 2-amino-5-(4,5-dihydroxy-2-cyclopenten-1-yl) moiety of the queuosine in the wobble position of the QUC anticodon.</text>
</comment>
<feature type="binding site" evidence="7">
    <location>
        <position position="210"/>
    </location>
    <ligand>
        <name>L-glutamate</name>
        <dbReference type="ChEBI" id="CHEBI:29985"/>
    </ligand>
</feature>
<evidence type="ECO:0000256" key="7">
    <source>
        <dbReference type="HAMAP-Rule" id="MF_01428"/>
    </source>
</evidence>
<dbReference type="AlphaFoldDB" id="A0A1X7CDY8"/>
<feature type="binding site" evidence="7">
    <location>
        <position position="228"/>
    </location>
    <ligand>
        <name>L-glutamate</name>
        <dbReference type="ChEBI" id="CHEBI:29985"/>
    </ligand>
</feature>
<evidence type="ECO:0000256" key="4">
    <source>
        <dbReference type="ARBA" id="ARBA00022833"/>
    </source>
</evidence>
<dbReference type="EMBL" id="FXAC01000002">
    <property type="protein sequence ID" value="SME94420.1"/>
    <property type="molecule type" value="Genomic_DNA"/>
</dbReference>
<dbReference type="Pfam" id="PF00749">
    <property type="entry name" value="tRNA-synt_1c"/>
    <property type="match status" value="1"/>
</dbReference>
<reference evidence="12" key="1">
    <citation type="submission" date="2017-04" db="EMBL/GenBank/DDBJ databases">
        <authorList>
            <person name="Varghese N."/>
            <person name="Submissions S."/>
        </authorList>
    </citation>
    <scope>NUCLEOTIDE SEQUENCE [LARGE SCALE GENOMIC DNA]</scope>
    <source>
        <strain evidence="12">NIO-1021</strain>
    </source>
</reference>
<evidence type="ECO:0000256" key="9">
    <source>
        <dbReference type="SAM" id="MobiDB-lite"/>
    </source>
</evidence>
<evidence type="ECO:0000256" key="1">
    <source>
        <dbReference type="ARBA" id="ARBA00022598"/>
    </source>
</evidence>
<evidence type="ECO:0000313" key="11">
    <source>
        <dbReference type="EMBL" id="SME94420.1"/>
    </source>
</evidence>
<dbReference type="InterPro" id="IPR020058">
    <property type="entry name" value="Glu/Gln-tRNA-synth_Ib_cat-dom"/>
</dbReference>
<evidence type="ECO:0000259" key="10">
    <source>
        <dbReference type="Pfam" id="PF00749"/>
    </source>
</evidence>
<accession>A0A1X7CDY8</accession>
<dbReference type="PANTHER" id="PTHR43311:SF1">
    <property type="entry name" value="GLUTAMYL-Q TRNA(ASP) SYNTHETASE"/>
    <property type="match status" value="1"/>
</dbReference>
<gene>
    <name evidence="7" type="primary">gluQ</name>
    <name evidence="11" type="ORF">SAMN06296028_102219</name>
</gene>
<dbReference type="SUPFAM" id="SSF52374">
    <property type="entry name" value="Nucleotidylyl transferase"/>
    <property type="match status" value="1"/>
</dbReference>
<feature type="binding site" evidence="7">
    <location>
        <position position="131"/>
    </location>
    <ligand>
        <name>Zn(2+)</name>
        <dbReference type="ChEBI" id="CHEBI:29105"/>
    </ligand>
</feature>
<evidence type="ECO:0000256" key="2">
    <source>
        <dbReference type="ARBA" id="ARBA00022723"/>
    </source>
</evidence>
<feature type="short sequence motif" description="'HIGH' region" evidence="7">
    <location>
        <begin position="42"/>
        <end position="52"/>
    </location>
</feature>
<dbReference type="NCBIfam" id="NF004315">
    <property type="entry name" value="PRK05710.1-4"/>
    <property type="match status" value="1"/>
</dbReference>
<dbReference type="InterPro" id="IPR014729">
    <property type="entry name" value="Rossmann-like_a/b/a_fold"/>
</dbReference>
<evidence type="ECO:0000313" key="12">
    <source>
        <dbReference type="Proteomes" id="UP000192929"/>
    </source>
</evidence>
<dbReference type="PROSITE" id="PS00178">
    <property type="entry name" value="AA_TRNA_LIGASE_I"/>
    <property type="match status" value="1"/>
</dbReference>
<feature type="binding site" evidence="7">
    <location>
        <position position="129"/>
    </location>
    <ligand>
        <name>Zn(2+)</name>
        <dbReference type="ChEBI" id="CHEBI:29105"/>
    </ligand>
</feature>
<keyword evidence="2 7" id="KW-0479">Metal-binding</keyword>
<dbReference type="EC" id="6.1.1.-" evidence="7"/>
<dbReference type="GO" id="GO:0006424">
    <property type="term" value="P:glutamyl-tRNA aminoacylation"/>
    <property type="evidence" value="ECO:0007669"/>
    <property type="project" value="InterPro"/>
</dbReference>
<dbReference type="InterPro" id="IPR022380">
    <property type="entry name" value="Glu-Q_tRNA(Asp)_Synthase"/>
</dbReference>
<feature type="domain" description="Glutamyl/glutaminyl-tRNA synthetase class Ib catalytic" evidence="10">
    <location>
        <begin position="39"/>
        <end position="292"/>
    </location>
</feature>
<keyword evidence="8" id="KW-0648">Protein biosynthesis</keyword>
<proteinExistence type="inferred from homology"/>
<dbReference type="GO" id="GO:0006400">
    <property type="term" value="P:tRNA modification"/>
    <property type="evidence" value="ECO:0007669"/>
    <property type="project" value="InterPro"/>
</dbReference>
<name>A0A1X7CDY8_9MICC</name>
<feature type="binding site" evidence="7">
    <location>
        <position position="150"/>
    </location>
    <ligand>
        <name>Zn(2+)</name>
        <dbReference type="ChEBI" id="CHEBI:29105"/>
    </ligand>
</feature>
<dbReference type="InterPro" id="IPR001412">
    <property type="entry name" value="aa-tRNA-synth_I_CS"/>
</dbReference>
<evidence type="ECO:0000256" key="6">
    <source>
        <dbReference type="ARBA" id="ARBA00023146"/>
    </source>
</evidence>
<dbReference type="NCBIfam" id="TIGR03838">
    <property type="entry name" value="queuosine_YadB"/>
    <property type="match status" value="1"/>
</dbReference>
<dbReference type="InterPro" id="IPR000924">
    <property type="entry name" value="Glu/Gln-tRNA-synth"/>
</dbReference>
<feature type="short sequence motif" description="'KMSKS' region" evidence="7">
    <location>
        <begin position="266"/>
        <end position="270"/>
    </location>
</feature>
<dbReference type="GO" id="GO:0008270">
    <property type="term" value="F:zinc ion binding"/>
    <property type="evidence" value="ECO:0007669"/>
    <property type="project" value="UniProtKB-UniRule"/>
</dbReference>
<dbReference type="PANTHER" id="PTHR43311">
    <property type="entry name" value="GLUTAMATE--TRNA LIGASE"/>
    <property type="match status" value="1"/>
</dbReference>
<dbReference type="Proteomes" id="UP000192929">
    <property type="component" value="Unassembled WGS sequence"/>
</dbReference>
<feature type="region of interest" description="Disordered" evidence="9">
    <location>
        <begin position="1"/>
        <end position="20"/>
    </location>
</feature>
<evidence type="ECO:0000256" key="5">
    <source>
        <dbReference type="ARBA" id="ARBA00022840"/>
    </source>
</evidence>
<sequence length="333" mass="36098">MGHDAAPAAPRDGNPRRGGATVCRVFSTNPDTPVTPAGRFAPSPSGDLHLGNLRTALAAWGFARATGRRFLLRVEDLDRVKKGAAQRNVADLRAIGLDWDGPVDHQSERIPRFLDRVQDLTEAGLTYECFCTRKEIHAAASAPHGIPGAYPGTCRNLSAAERARRRTQRPPAIRLRAQTREFTVHDHFVGEYTGAVDDMVLVRNDGTPAYNLAVVVDDAEQGVDQVVRGDDLLPSAPRQAYLAGLLGHRVPEYAHVPLVLGPAGARLAKRDGAVTLGELEDIGYTAQDVLAWLAGSLGIVHPVRTAADVLDSWDPSSWRREPATFTPWPVTRP</sequence>
<comment type="similarity">
    <text evidence="7">Belongs to the class-I aminoacyl-tRNA synthetase family. GluQ subfamily.</text>
</comment>
<comment type="cofactor">
    <cofactor evidence="7">
        <name>Zn(2+)</name>
        <dbReference type="ChEBI" id="CHEBI:29105"/>
    </cofactor>
    <text evidence="7">Binds 1 zinc ion per subunit.</text>
</comment>
<dbReference type="GO" id="GO:0004818">
    <property type="term" value="F:glutamate-tRNA ligase activity"/>
    <property type="evidence" value="ECO:0007669"/>
    <property type="project" value="TreeGrafter"/>
</dbReference>
<organism evidence="11 12">
    <name type="scientific">Kocuria marina subsp. indica</name>
    <dbReference type="NCBI Taxonomy" id="1049583"/>
    <lineage>
        <taxon>Bacteria</taxon>
        <taxon>Bacillati</taxon>
        <taxon>Actinomycetota</taxon>
        <taxon>Actinomycetes</taxon>
        <taxon>Micrococcales</taxon>
        <taxon>Micrococcaceae</taxon>
        <taxon>Kocuria</taxon>
    </lineage>
</organism>
<keyword evidence="4 7" id="KW-0862">Zinc</keyword>
<keyword evidence="5 7" id="KW-0067">ATP-binding</keyword>
<keyword evidence="3 7" id="KW-0547">Nucleotide-binding</keyword>
<keyword evidence="1 7" id="KW-0436">Ligase</keyword>
<keyword evidence="12" id="KW-1185">Reference proteome</keyword>
<evidence type="ECO:0000256" key="3">
    <source>
        <dbReference type="ARBA" id="ARBA00022741"/>
    </source>
</evidence>
<feature type="binding site" evidence="7">
    <location>
        <position position="269"/>
    </location>
    <ligand>
        <name>ATP</name>
        <dbReference type="ChEBI" id="CHEBI:30616"/>
    </ligand>
</feature>
<feature type="binding site" evidence="7">
    <location>
        <position position="75"/>
    </location>
    <ligand>
        <name>L-glutamate</name>
        <dbReference type="ChEBI" id="CHEBI:29985"/>
    </ligand>
</feature>
<feature type="binding site" evidence="7">
    <location>
        <begin position="39"/>
        <end position="43"/>
    </location>
    <ligand>
        <name>L-glutamate</name>
        <dbReference type="ChEBI" id="CHEBI:29985"/>
    </ligand>
</feature>